<dbReference type="HOGENOM" id="CLU_027634_6_0_0"/>
<dbReference type="PANTHER" id="PTHR43320">
    <property type="entry name" value="SUGAR KINASE"/>
    <property type="match status" value="1"/>
</dbReference>
<evidence type="ECO:0000256" key="2">
    <source>
        <dbReference type="ARBA" id="ARBA00022679"/>
    </source>
</evidence>
<dbReference type="GO" id="GO:0016301">
    <property type="term" value="F:kinase activity"/>
    <property type="evidence" value="ECO:0007669"/>
    <property type="project" value="UniProtKB-KW"/>
</dbReference>
<organism evidence="5 6">
    <name type="scientific">Thermomicrobium roseum (strain ATCC 27502 / DSM 5159 / P-2)</name>
    <dbReference type="NCBI Taxonomy" id="309801"/>
    <lineage>
        <taxon>Bacteria</taxon>
        <taxon>Pseudomonadati</taxon>
        <taxon>Thermomicrobiota</taxon>
        <taxon>Thermomicrobia</taxon>
        <taxon>Thermomicrobiales</taxon>
        <taxon>Thermomicrobiaceae</taxon>
        <taxon>Thermomicrobium</taxon>
    </lineage>
</organism>
<evidence type="ECO:0000313" key="6">
    <source>
        <dbReference type="Proteomes" id="UP000000447"/>
    </source>
</evidence>
<dbReference type="AlphaFoldDB" id="B9L4Y9"/>
<dbReference type="EMBL" id="CP001276">
    <property type="protein sequence ID" value="ACM06599.1"/>
    <property type="molecule type" value="Genomic_DNA"/>
</dbReference>
<feature type="domain" description="Carbohydrate kinase PfkB" evidence="4">
    <location>
        <begin position="5"/>
        <end position="299"/>
    </location>
</feature>
<dbReference type="Gene3D" id="3.40.1190.20">
    <property type="match status" value="1"/>
</dbReference>
<geneLocation type="plasmid" evidence="6">
    <name>Tros</name>
</geneLocation>
<sequence>MVQWDVVSFGETMIRLAVPLGERLETATRLEVGIGGAEANVLVALARLGRRTAWASVLPRNPLGERIVRELAWHGVDTSWVQWVERGRVGVYYLDTGVPPRPTAVLYDRAGSAVAQVDPAAFPIDFVAGGRWLHLTGITPALSVGCRAVAERLMERARAAGVPVSFDVNYRSRLWGPDEAARVLEPFCAGATVLFCGEGDARTLWGLEGTALEVAERLAGRFGAGVTVLTLGEGGAVAVTREGERVTAEAPRATVIDRVGAGDAFAAGFLHGYLDGRDLERGLRTGVALAALKLTVRGDLALISAAELEAMLSETRRTIVR</sequence>
<dbReference type="InterPro" id="IPR011611">
    <property type="entry name" value="PfkB_dom"/>
</dbReference>
<dbReference type="PANTHER" id="PTHR43320:SF2">
    <property type="entry name" value="2-DEHYDRO-3-DEOXYGLUCONOKINASE_2-DEHYDRO-3-DEOXYGALACTONOKINASE"/>
    <property type="match status" value="1"/>
</dbReference>
<gene>
    <name evidence="5" type="ordered locus">trd_A0853</name>
</gene>
<dbReference type="InterPro" id="IPR029056">
    <property type="entry name" value="Ribokinase-like"/>
</dbReference>
<proteinExistence type="inferred from homology"/>
<evidence type="ECO:0000256" key="1">
    <source>
        <dbReference type="ARBA" id="ARBA00010688"/>
    </source>
</evidence>
<dbReference type="OrthoDB" id="9813569at2"/>
<name>B9L4Y9_THERP</name>
<dbReference type="KEGG" id="tro:trd_A0853"/>
<evidence type="ECO:0000256" key="3">
    <source>
        <dbReference type="ARBA" id="ARBA00022777"/>
    </source>
</evidence>
<dbReference type="CDD" id="cd01166">
    <property type="entry name" value="KdgK"/>
    <property type="match status" value="1"/>
</dbReference>
<dbReference type="Proteomes" id="UP000000447">
    <property type="component" value="Plasmid unnamed"/>
</dbReference>
<keyword evidence="2" id="KW-0808">Transferase</keyword>
<evidence type="ECO:0000259" key="4">
    <source>
        <dbReference type="Pfam" id="PF00294"/>
    </source>
</evidence>
<accession>B9L4Y9</accession>
<keyword evidence="5" id="KW-0614">Plasmid</keyword>
<keyword evidence="3 5" id="KW-0418">Kinase</keyword>
<dbReference type="eggNOG" id="COG0524">
    <property type="taxonomic scope" value="Bacteria"/>
</dbReference>
<reference evidence="5 6" key="1">
    <citation type="journal article" date="2009" name="PLoS ONE">
        <title>Complete genome sequence of the aerobic CO-oxidizing thermophile Thermomicrobium roseum.</title>
        <authorList>
            <person name="Wu D."/>
            <person name="Raymond J."/>
            <person name="Wu M."/>
            <person name="Chatterji S."/>
            <person name="Ren Q."/>
            <person name="Graham J.E."/>
            <person name="Bryant D.A."/>
            <person name="Robb F."/>
            <person name="Colman A."/>
            <person name="Tallon L.J."/>
            <person name="Badger J.H."/>
            <person name="Madupu R."/>
            <person name="Ward N.L."/>
            <person name="Eisen J.A."/>
        </authorList>
    </citation>
    <scope>NUCLEOTIDE SEQUENCE [LARGE SCALE GENOMIC DNA]</scope>
    <source>
        <strain evidence="6">ATCC 27502 / DSM 5159 / P-2</strain>
        <plasmid evidence="5">unnamed</plasmid>
    </source>
</reference>
<protein>
    <submittedName>
        <fullName evidence="5">2-keto-3-deoxygluconate kinase</fullName>
    </submittedName>
</protein>
<comment type="similarity">
    <text evidence="1">Belongs to the carbohydrate kinase PfkB family.</text>
</comment>
<evidence type="ECO:0000313" key="5">
    <source>
        <dbReference type="EMBL" id="ACM06599.1"/>
    </source>
</evidence>
<keyword evidence="6" id="KW-1185">Reference proteome</keyword>
<dbReference type="SUPFAM" id="SSF53613">
    <property type="entry name" value="Ribokinase-like"/>
    <property type="match status" value="1"/>
</dbReference>
<dbReference type="Pfam" id="PF00294">
    <property type="entry name" value="PfkB"/>
    <property type="match status" value="1"/>
</dbReference>
<dbReference type="InterPro" id="IPR052700">
    <property type="entry name" value="Carb_kinase_PfkB-like"/>
</dbReference>